<keyword evidence="5 9" id="KW-0963">Cytoplasm</keyword>
<dbReference type="HAMAP" id="MF_00125">
    <property type="entry name" value="HisZ"/>
    <property type="match status" value="1"/>
</dbReference>
<accession>A0ABT4CV72</accession>
<dbReference type="RefSeq" id="WP_268039148.1">
    <property type="nucleotide sequence ID" value="NZ_JAPQER010000001.1"/>
</dbReference>
<dbReference type="Pfam" id="PF13393">
    <property type="entry name" value="tRNA-synt_His"/>
    <property type="match status" value="1"/>
</dbReference>
<evidence type="ECO:0000256" key="8">
    <source>
        <dbReference type="ARBA" id="ARBA00025246"/>
    </source>
</evidence>
<evidence type="ECO:0000313" key="12">
    <source>
        <dbReference type="Proteomes" id="UP001078443"/>
    </source>
</evidence>
<reference evidence="11" key="1">
    <citation type="submission" date="2022-12" db="EMBL/GenBank/DDBJ databases">
        <authorList>
            <person name="Wang J."/>
        </authorList>
    </citation>
    <scope>NUCLEOTIDE SEQUENCE</scope>
    <source>
        <strain evidence="11">HY-45-18</strain>
    </source>
</reference>
<comment type="similarity">
    <text evidence="3 9">Belongs to the class-II aminoacyl-tRNA synthetase family. HisZ subfamily.</text>
</comment>
<comment type="subcellular location">
    <subcellularLocation>
        <location evidence="1 9">Cytoplasm</location>
    </subcellularLocation>
</comment>
<dbReference type="InterPro" id="IPR041715">
    <property type="entry name" value="HisRS-like_core"/>
</dbReference>
<evidence type="ECO:0000256" key="5">
    <source>
        <dbReference type="ARBA" id="ARBA00022490"/>
    </source>
</evidence>
<evidence type="ECO:0000256" key="4">
    <source>
        <dbReference type="ARBA" id="ARBA00020397"/>
    </source>
</evidence>
<dbReference type="Gene3D" id="3.30.930.10">
    <property type="entry name" value="Bira Bifunctional Protein, Domain 2"/>
    <property type="match status" value="1"/>
</dbReference>
<dbReference type="InterPro" id="IPR004516">
    <property type="entry name" value="HisRS/HisZ"/>
</dbReference>
<proteinExistence type="inferred from homology"/>
<dbReference type="CDD" id="cd00773">
    <property type="entry name" value="HisRS-like_core"/>
    <property type="match status" value="1"/>
</dbReference>
<dbReference type="InterPro" id="IPR045864">
    <property type="entry name" value="aa-tRNA-synth_II/BPL/LPL"/>
</dbReference>
<protein>
    <recommendedName>
        <fullName evidence="4 9">ATP phosphoribosyltransferase regulatory subunit</fullName>
    </recommendedName>
</protein>
<feature type="domain" description="Aminoacyl-transfer RNA synthetases class-II family profile" evidence="10">
    <location>
        <begin position="25"/>
        <end position="336"/>
    </location>
</feature>
<dbReference type="NCBIfam" id="NF008936">
    <property type="entry name" value="PRK12292.1-3"/>
    <property type="match status" value="1"/>
</dbReference>
<name>A0ABT4CV72_9CLOT</name>
<dbReference type="SUPFAM" id="SSF55681">
    <property type="entry name" value="Class II aaRS and biotin synthetases"/>
    <property type="match status" value="1"/>
</dbReference>
<gene>
    <name evidence="9" type="primary">hisZ</name>
    <name evidence="11" type="ORF">OW763_00730</name>
</gene>
<evidence type="ECO:0000256" key="1">
    <source>
        <dbReference type="ARBA" id="ARBA00004496"/>
    </source>
</evidence>
<organism evidence="11 12">
    <name type="scientific">Clostridium aestuarii</name>
    <dbReference type="NCBI Taxonomy" id="338193"/>
    <lineage>
        <taxon>Bacteria</taxon>
        <taxon>Bacillati</taxon>
        <taxon>Bacillota</taxon>
        <taxon>Clostridia</taxon>
        <taxon>Eubacteriales</taxon>
        <taxon>Clostridiaceae</taxon>
        <taxon>Clostridium</taxon>
    </lineage>
</organism>
<dbReference type="InterPro" id="IPR004517">
    <property type="entry name" value="HisZ"/>
</dbReference>
<keyword evidence="6 9" id="KW-0028">Amino-acid biosynthesis</keyword>
<evidence type="ECO:0000256" key="3">
    <source>
        <dbReference type="ARBA" id="ARBA00005539"/>
    </source>
</evidence>
<keyword evidence="11" id="KW-0328">Glycosyltransferase</keyword>
<dbReference type="InterPro" id="IPR006195">
    <property type="entry name" value="aa-tRNA-synth_II"/>
</dbReference>
<sequence length="416" mass="48334">MNSYKNYIPDGTKDILFNECSSKKNIQHLIRNTFIERGYKEVISPTLEYYDVFDFKNQPIPQEKMYKFFDNKGRILVLRPDMTMPIARICSSKISNFPIKLCYSENVFRMNESLHGKMNEITQSGVEIIGASDVKADAELIITAIESLINVGINNFKIEIGNINFYKSIIEDIGMDEIETEKLRKLVENKNFASVRNFINERKNIIDENSIEILKKLPELFGNISTINEAEKLINDKNALCALNNIREVYSLIDNMGYSEFISIDLGMIQHINYYTGFIFRGYVNELGEEILSGGRYDNSLEEFGNGNYATGFALNIDNILKTLKNKNEPQEELKPQYIIYYQTNLIKKAYEIYNKLKKKIRVEMALINNENDAIKYCYDNNIDKLISLTTKHKIIFDIPNNTNKAFNWSEFNEKY</sequence>
<dbReference type="NCBIfam" id="TIGR00443">
    <property type="entry name" value="hisZ_biosyn_reg"/>
    <property type="match status" value="1"/>
</dbReference>
<keyword evidence="12" id="KW-1185">Reference proteome</keyword>
<comment type="subunit">
    <text evidence="9">Heteromultimer composed of HisG and HisZ subunits.</text>
</comment>
<evidence type="ECO:0000256" key="6">
    <source>
        <dbReference type="ARBA" id="ARBA00022605"/>
    </source>
</evidence>
<evidence type="ECO:0000256" key="7">
    <source>
        <dbReference type="ARBA" id="ARBA00023102"/>
    </source>
</evidence>
<dbReference type="EMBL" id="JAPQER010000001">
    <property type="protein sequence ID" value="MCY6482878.1"/>
    <property type="molecule type" value="Genomic_DNA"/>
</dbReference>
<comment type="pathway">
    <text evidence="2 9">Amino-acid biosynthesis; L-histidine biosynthesis; L-histidine from 5-phospho-alpha-D-ribose 1-diphosphate: step 1/9.</text>
</comment>
<keyword evidence="7 9" id="KW-0368">Histidine biosynthesis</keyword>
<evidence type="ECO:0000259" key="10">
    <source>
        <dbReference type="PROSITE" id="PS50862"/>
    </source>
</evidence>
<dbReference type="PROSITE" id="PS50862">
    <property type="entry name" value="AA_TRNA_LIGASE_II"/>
    <property type="match status" value="1"/>
</dbReference>
<dbReference type="Proteomes" id="UP001078443">
    <property type="component" value="Unassembled WGS sequence"/>
</dbReference>
<comment type="function">
    <text evidence="8 9">Required for the first step of histidine biosynthesis. May allow the feedback regulation of ATP phosphoribosyltransferase activity by histidine.</text>
</comment>
<comment type="caution">
    <text evidence="11">The sequence shown here is derived from an EMBL/GenBank/DDBJ whole genome shotgun (WGS) entry which is preliminary data.</text>
</comment>
<comment type="miscellaneous">
    <text evidence="9">This function is generally fulfilled by the C-terminal part of HisG, which is missing in some bacteria such as this one.</text>
</comment>
<dbReference type="PIRSF" id="PIRSF001549">
    <property type="entry name" value="His-tRNA_synth"/>
    <property type="match status" value="1"/>
</dbReference>
<dbReference type="PANTHER" id="PTHR43707">
    <property type="entry name" value="HISTIDYL-TRNA SYNTHETASE"/>
    <property type="match status" value="1"/>
</dbReference>
<evidence type="ECO:0000256" key="9">
    <source>
        <dbReference type="HAMAP-Rule" id="MF_00125"/>
    </source>
</evidence>
<evidence type="ECO:0000256" key="2">
    <source>
        <dbReference type="ARBA" id="ARBA00004667"/>
    </source>
</evidence>
<keyword evidence="11" id="KW-0808">Transferase</keyword>
<dbReference type="PANTHER" id="PTHR43707:SF6">
    <property type="entry name" value="ATP PHOSPHORIBOSYLTRANSFERASE REGULATORY SUBUNIT"/>
    <property type="match status" value="1"/>
</dbReference>
<dbReference type="GO" id="GO:0016757">
    <property type="term" value="F:glycosyltransferase activity"/>
    <property type="evidence" value="ECO:0007669"/>
    <property type="project" value="UniProtKB-KW"/>
</dbReference>
<evidence type="ECO:0000313" key="11">
    <source>
        <dbReference type="EMBL" id="MCY6482878.1"/>
    </source>
</evidence>